<evidence type="ECO:0000313" key="3">
    <source>
        <dbReference type="Proteomes" id="UP000057609"/>
    </source>
</evidence>
<gene>
    <name evidence="2" type="ORF">GPICK_11415</name>
</gene>
<dbReference type="RefSeq" id="WP_039743321.1">
    <property type="nucleotide sequence ID" value="NZ_CP009788.1"/>
</dbReference>
<dbReference type="OrthoDB" id="9801019at2"/>
<name>A0A0B5BFI0_9BACT</name>
<evidence type="ECO:0008006" key="4">
    <source>
        <dbReference type="Google" id="ProtNLM"/>
    </source>
</evidence>
<dbReference type="HOGENOM" id="CLU_2046320_0_0_7"/>
<accession>A0A0B5BFI0</accession>
<feature type="chain" id="PRO_5002112646" description="Metallothionein" evidence="1">
    <location>
        <begin position="23"/>
        <end position="120"/>
    </location>
</feature>
<dbReference type="AlphaFoldDB" id="A0A0B5BFI0"/>
<keyword evidence="3" id="KW-1185">Reference proteome</keyword>
<keyword evidence="1" id="KW-0732">Signal</keyword>
<dbReference type="EMBL" id="CP009788">
    <property type="protein sequence ID" value="AJE03879.1"/>
    <property type="molecule type" value="Genomic_DNA"/>
</dbReference>
<organism evidence="2 3">
    <name type="scientific">Geobacter pickeringii</name>
    <dbReference type="NCBI Taxonomy" id="345632"/>
    <lineage>
        <taxon>Bacteria</taxon>
        <taxon>Pseudomonadati</taxon>
        <taxon>Thermodesulfobacteriota</taxon>
        <taxon>Desulfuromonadia</taxon>
        <taxon>Geobacterales</taxon>
        <taxon>Geobacteraceae</taxon>
        <taxon>Geobacter</taxon>
    </lineage>
</organism>
<evidence type="ECO:0000313" key="2">
    <source>
        <dbReference type="EMBL" id="AJE03879.1"/>
    </source>
</evidence>
<reference evidence="2 3" key="1">
    <citation type="journal article" date="2015" name="Genome Announc.">
        <title>Complete Genome of Geobacter pickeringii G13T, a Metal-Reducing Isolate from Sedimentary Kaolin Deposits.</title>
        <authorList>
            <person name="Badalamenti J.P."/>
            <person name="Bond D.R."/>
        </authorList>
    </citation>
    <scope>NUCLEOTIDE SEQUENCE [LARGE SCALE GENOMIC DNA]</scope>
    <source>
        <strain evidence="2 3">G13</strain>
    </source>
</reference>
<feature type="signal peptide" evidence="1">
    <location>
        <begin position="1"/>
        <end position="22"/>
    </location>
</feature>
<protein>
    <recommendedName>
        <fullName evidence="4">Metallothionein</fullName>
    </recommendedName>
</protein>
<dbReference type="Proteomes" id="UP000057609">
    <property type="component" value="Chromosome"/>
</dbReference>
<dbReference type="KEGG" id="gpi:GPICK_11415"/>
<evidence type="ECO:0000256" key="1">
    <source>
        <dbReference type="SAM" id="SignalP"/>
    </source>
</evidence>
<sequence>MKKFVMALVAALCLGMAAGALAGGGAIKAGDEIYVCNCGEKCPCGEIAKKAGRCTCGKDMVKARVTGVEKGKVVVTLDGREREFKTVGKYACGCAGCGCGSTAQSAGKCACGKPMKEAKP</sequence>
<proteinExistence type="predicted"/>